<dbReference type="AlphaFoldDB" id="A0AAV5V8V8"/>
<feature type="compositionally biased region" description="Polar residues" evidence="1">
    <location>
        <begin position="95"/>
        <end position="116"/>
    </location>
</feature>
<comment type="caution">
    <text evidence="3">The sequence shown here is derived from an EMBL/GenBank/DDBJ whole genome shotgun (WGS) entry which is preliminary data.</text>
</comment>
<feature type="chain" id="PRO_5043966556" evidence="2">
    <location>
        <begin position="25"/>
        <end position="258"/>
    </location>
</feature>
<proteinExistence type="predicted"/>
<name>A0AAV5V8V8_9BILA</name>
<feature type="non-terminal residue" evidence="3">
    <location>
        <position position="258"/>
    </location>
</feature>
<evidence type="ECO:0000256" key="2">
    <source>
        <dbReference type="SAM" id="SignalP"/>
    </source>
</evidence>
<feature type="non-terminal residue" evidence="3">
    <location>
        <position position="1"/>
    </location>
</feature>
<keyword evidence="4" id="KW-1185">Reference proteome</keyword>
<dbReference type="Proteomes" id="UP001432322">
    <property type="component" value="Unassembled WGS sequence"/>
</dbReference>
<evidence type="ECO:0000256" key="1">
    <source>
        <dbReference type="SAM" id="MobiDB-lite"/>
    </source>
</evidence>
<organism evidence="3 4">
    <name type="scientific">Pristionchus fissidentatus</name>
    <dbReference type="NCBI Taxonomy" id="1538716"/>
    <lineage>
        <taxon>Eukaryota</taxon>
        <taxon>Metazoa</taxon>
        <taxon>Ecdysozoa</taxon>
        <taxon>Nematoda</taxon>
        <taxon>Chromadorea</taxon>
        <taxon>Rhabditida</taxon>
        <taxon>Rhabditina</taxon>
        <taxon>Diplogasteromorpha</taxon>
        <taxon>Diplogasteroidea</taxon>
        <taxon>Neodiplogasteridae</taxon>
        <taxon>Pristionchus</taxon>
    </lineage>
</organism>
<evidence type="ECO:0000313" key="4">
    <source>
        <dbReference type="Proteomes" id="UP001432322"/>
    </source>
</evidence>
<keyword evidence="2" id="KW-0732">Signal</keyword>
<feature type="compositionally biased region" description="Polar residues" evidence="1">
    <location>
        <begin position="35"/>
        <end position="55"/>
    </location>
</feature>
<protein>
    <submittedName>
        <fullName evidence="3">Uncharacterized protein</fullName>
    </submittedName>
</protein>
<feature type="region of interest" description="Disordered" evidence="1">
    <location>
        <begin position="35"/>
        <end position="123"/>
    </location>
</feature>
<accession>A0AAV5V8V8</accession>
<sequence>RSSLMLFTLLVLIPLLFPLLLVSCVKKKPQQPKTLVQQSSGTASQTEQKPNQKLQQALPPKSGGRTEPTKAGVPNLRASQPRQGTVAASKKNKEQPSSGSITANKRASAKQQISKSKTGKDNKKLLMTPIRQGNRTRSTMDNLEAFTCEDQHRTEEHTQIGNTYEGYSKRDVLQLDCTAVTKEDGSLVTCQSEHAFDQAPHHVMGNVDEIMEDYDNWQEYIGDQLHSNQSITCDQPSEQDQSAVICGHYRIWLSEKIG</sequence>
<reference evidence="3" key="1">
    <citation type="submission" date="2023-10" db="EMBL/GenBank/DDBJ databases">
        <title>Genome assembly of Pristionchus species.</title>
        <authorList>
            <person name="Yoshida K."/>
            <person name="Sommer R.J."/>
        </authorList>
    </citation>
    <scope>NUCLEOTIDE SEQUENCE</scope>
    <source>
        <strain evidence="3">RS5133</strain>
    </source>
</reference>
<dbReference type="EMBL" id="BTSY01000002">
    <property type="protein sequence ID" value="GMT15227.1"/>
    <property type="molecule type" value="Genomic_DNA"/>
</dbReference>
<gene>
    <name evidence="3" type="ORF">PFISCL1PPCAC_6524</name>
</gene>
<evidence type="ECO:0000313" key="3">
    <source>
        <dbReference type="EMBL" id="GMT15227.1"/>
    </source>
</evidence>
<feature type="signal peptide" evidence="2">
    <location>
        <begin position="1"/>
        <end position="24"/>
    </location>
</feature>